<proteinExistence type="predicted"/>
<reference evidence="2" key="1">
    <citation type="submission" date="2021-01" db="EMBL/GenBank/DDBJ databases">
        <title>Modified the classification status of verrucomicrobia.</title>
        <authorList>
            <person name="Feng X."/>
        </authorList>
    </citation>
    <scope>NUCLEOTIDE SEQUENCE</scope>
    <source>
        <strain evidence="2">KCTC 13126</strain>
    </source>
</reference>
<evidence type="ECO:0000313" key="2">
    <source>
        <dbReference type="EMBL" id="MBK1877319.1"/>
    </source>
</evidence>
<keyword evidence="1" id="KW-0472">Membrane</keyword>
<evidence type="ECO:0000313" key="3">
    <source>
        <dbReference type="Proteomes" id="UP000617628"/>
    </source>
</evidence>
<gene>
    <name evidence="2" type="ORF">JIN87_10590</name>
</gene>
<organism evidence="2 3">
    <name type="scientific">Pelagicoccus mobilis</name>
    <dbReference type="NCBI Taxonomy" id="415221"/>
    <lineage>
        <taxon>Bacteria</taxon>
        <taxon>Pseudomonadati</taxon>
        <taxon>Verrucomicrobiota</taxon>
        <taxon>Opitutia</taxon>
        <taxon>Puniceicoccales</taxon>
        <taxon>Pelagicoccaceae</taxon>
        <taxon>Pelagicoccus</taxon>
    </lineage>
</organism>
<dbReference type="AlphaFoldDB" id="A0A934RY05"/>
<protein>
    <submittedName>
        <fullName evidence="2">Uncharacterized protein</fullName>
    </submittedName>
</protein>
<dbReference type="Proteomes" id="UP000617628">
    <property type="component" value="Unassembled WGS sequence"/>
</dbReference>
<evidence type="ECO:0000256" key="1">
    <source>
        <dbReference type="SAM" id="Phobius"/>
    </source>
</evidence>
<sequence length="113" mass="12257">MIQRDSATHIARGVLVVLVFIHLILPFTPANHHPELHIKIASILFGFGFLAFTALSFEKPRAAFRGGLIFLLALYLVSAATGASPITEGILPKFIFATGLILGIHTNPQSPKR</sequence>
<name>A0A934RY05_9BACT</name>
<feature type="transmembrane region" description="Helical" evidence="1">
    <location>
        <begin position="62"/>
        <end position="84"/>
    </location>
</feature>
<keyword evidence="3" id="KW-1185">Reference proteome</keyword>
<comment type="caution">
    <text evidence="2">The sequence shown here is derived from an EMBL/GenBank/DDBJ whole genome shotgun (WGS) entry which is preliminary data.</text>
</comment>
<feature type="transmembrane region" description="Helical" evidence="1">
    <location>
        <begin position="36"/>
        <end position="55"/>
    </location>
</feature>
<accession>A0A934RY05</accession>
<feature type="transmembrane region" description="Helical" evidence="1">
    <location>
        <begin position="12"/>
        <end position="30"/>
    </location>
</feature>
<keyword evidence="1" id="KW-1133">Transmembrane helix</keyword>
<dbReference type="RefSeq" id="WP_200355534.1">
    <property type="nucleotide sequence ID" value="NZ_JAENIL010000017.1"/>
</dbReference>
<keyword evidence="1" id="KW-0812">Transmembrane</keyword>
<dbReference type="EMBL" id="JAENIL010000017">
    <property type="protein sequence ID" value="MBK1877319.1"/>
    <property type="molecule type" value="Genomic_DNA"/>
</dbReference>